<dbReference type="FunFam" id="3.30.565.10:FF:000037">
    <property type="entry name" value="Hybrid sensor histidine kinase/response regulator"/>
    <property type="match status" value="1"/>
</dbReference>
<dbReference type="Proteomes" id="UP000420635">
    <property type="component" value="Unassembled WGS sequence"/>
</dbReference>
<dbReference type="GO" id="GO:0005524">
    <property type="term" value="F:ATP binding"/>
    <property type="evidence" value="ECO:0007669"/>
    <property type="project" value="UniProtKB-KW"/>
</dbReference>
<keyword evidence="5" id="KW-0547">Nucleotide-binding</keyword>
<dbReference type="Gene3D" id="2.60.40.10">
    <property type="entry name" value="Immunoglobulins"/>
    <property type="match status" value="1"/>
</dbReference>
<reference evidence="13" key="1">
    <citation type="submission" date="2019-09" db="EMBL/GenBank/DDBJ databases">
        <title>Distinct polysaccharide growth profiles of human intestinal Prevotella copri isolates.</title>
        <authorList>
            <person name="Fehlner-Peach H."/>
            <person name="Magnabosco C."/>
            <person name="Raghavan V."/>
            <person name="Scher J.U."/>
            <person name="Tett A."/>
            <person name="Cox L.M."/>
            <person name="Gottsegen C."/>
            <person name="Watters A."/>
            <person name="Wiltshire- Gordon J.D."/>
            <person name="Segata N."/>
            <person name="Bonneau R."/>
            <person name="Littman D.R."/>
        </authorList>
    </citation>
    <scope>NUCLEOTIDE SEQUENCE [LARGE SCALE GENOMIC DNA]</scope>
    <source>
        <strain evidence="13">iP54</strain>
    </source>
</reference>
<organism evidence="12 13">
    <name type="scientific">Segatella copri</name>
    <dbReference type="NCBI Taxonomy" id="165179"/>
    <lineage>
        <taxon>Bacteria</taxon>
        <taxon>Pseudomonadati</taxon>
        <taxon>Bacteroidota</taxon>
        <taxon>Bacteroidia</taxon>
        <taxon>Bacteroidales</taxon>
        <taxon>Prevotellaceae</taxon>
        <taxon>Segatella</taxon>
    </lineage>
</organism>
<dbReference type="SMART" id="SM00448">
    <property type="entry name" value="REC"/>
    <property type="match status" value="1"/>
</dbReference>
<keyword evidence="6" id="KW-0418">Kinase</keyword>
<dbReference type="Gene3D" id="2.130.10.10">
    <property type="entry name" value="YVTN repeat-like/Quinoprotein amine dehydrogenase"/>
    <property type="match status" value="2"/>
</dbReference>
<dbReference type="Pfam" id="PF00512">
    <property type="entry name" value="HisKA"/>
    <property type="match status" value="1"/>
</dbReference>
<dbReference type="InterPro" id="IPR005467">
    <property type="entry name" value="His_kinase_dom"/>
</dbReference>
<evidence type="ECO:0000256" key="7">
    <source>
        <dbReference type="ARBA" id="ARBA00022840"/>
    </source>
</evidence>
<dbReference type="PROSITE" id="PS50110">
    <property type="entry name" value="RESPONSE_REGULATORY"/>
    <property type="match status" value="1"/>
</dbReference>
<dbReference type="SMART" id="SM00388">
    <property type="entry name" value="HisKA"/>
    <property type="match status" value="1"/>
</dbReference>
<dbReference type="Gene3D" id="3.30.565.10">
    <property type="entry name" value="Histidine kinase-like ATPase, C-terminal domain"/>
    <property type="match status" value="1"/>
</dbReference>
<dbReference type="Gene3D" id="1.10.287.130">
    <property type="match status" value="1"/>
</dbReference>
<dbReference type="InterPro" id="IPR011110">
    <property type="entry name" value="Reg_prop"/>
</dbReference>
<dbReference type="CDD" id="cd17574">
    <property type="entry name" value="REC_OmpR"/>
    <property type="match status" value="1"/>
</dbReference>
<dbReference type="EC" id="2.7.13.3" evidence="2"/>
<dbReference type="Pfam" id="PF00072">
    <property type="entry name" value="Response_reg"/>
    <property type="match status" value="1"/>
</dbReference>
<name>A0A646HKN5_9BACT</name>
<dbReference type="GO" id="GO:0003700">
    <property type="term" value="F:DNA-binding transcription factor activity"/>
    <property type="evidence" value="ECO:0007669"/>
    <property type="project" value="InterPro"/>
</dbReference>
<dbReference type="InterPro" id="IPR018060">
    <property type="entry name" value="HTH_AraC"/>
</dbReference>
<dbReference type="InterPro" id="IPR003594">
    <property type="entry name" value="HATPase_dom"/>
</dbReference>
<proteinExistence type="predicted"/>
<dbReference type="Pfam" id="PF07495">
    <property type="entry name" value="Y_Y_Y"/>
    <property type="match status" value="1"/>
</dbReference>
<evidence type="ECO:0000313" key="12">
    <source>
        <dbReference type="EMBL" id="MQN89946.1"/>
    </source>
</evidence>
<dbReference type="InterPro" id="IPR015943">
    <property type="entry name" value="WD40/YVTN_repeat-like_dom_sf"/>
</dbReference>
<dbReference type="SUPFAM" id="SSF63829">
    <property type="entry name" value="Calcium-dependent phosphotriesterase"/>
    <property type="match status" value="3"/>
</dbReference>
<protein>
    <recommendedName>
        <fullName evidence="2">histidine kinase</fullName>
        <ecNumber evidence="2">2.7.13.3</ecNumber>
    </recommendedName>
</protein>
<dbReference type="InterPro" id="IPR003661">
    <property type="entry name" value="HisK_dim/P_dom"/>
</dbReference>
<keyword evidence="10" id="KW-0804">Transcription</keyword>
<dbReference type="Pfam" id="PF12833">
    <property type="entry name" value="HTH_18"/>
    <property type="match status" value="1"/>
</dbReference>
<keyword evidence="9" id="KW-0805">Transcription regulation</keyword>
<evidence type="ECO:0000256" key="4">
    <source>
        <dbReference type="ARBA" id="ARBA00022679"/>
    </source>
</evidence>
<dbReference type="SMART" id="SM00342">
    <property type="entry name" value="HTH_ARAC"/>
    <property type="match status" value="1"/>
</dbReference>
<feature type="region of interest" description="Disordered" evidence="11">
    <location>
        <begin position="1088"/>
        <end position="1107"/>
    </location>
</feature>
<dbReference type="SMART" id="SM00387">
    <property type="entry name" value="HATPase_c"/>
    <property type="match status" value="1"/>
</dbReference>
<accession>A0A646HKN5</accession>
<evidence type="ECO:0000256" key="2">
    <source>
        <dbReference type="ARBA" id="ARBA00012438"/>
    </source>
</evidence>
<sequence>MKPRIMMISMKSSLRTMRYIGLLLMFIFCLTAQNMMAQRGKLFNSDNQLSSNLATQVFQDSNGFIWIATRNGLNIYDGYNFMVIRKAYNNCNGLNSNYINCITQDEKGRIVLGTNKSLLILNGKKFCNVPMLDSRNKPINTYVNQVSRLHNGDIAVVTSGYGIMTKKIDANACYTMKGEVENLKYIHKILEDKQERLWIILENGKLLRKEKNGKLVSRIMGTEQLNAQDIRQDDKGNIYLATKNDGVYLLKAGSTAFTKIAGIGNLPIDNIYISRDQRLFIGCDGMGIFVYNPVTGFLQNNPLFCHEVNLAKSKITSIIEDSTGNIWVSMLQKGVFMQSQAQCDFNYMGYRLDSRNVIGENSITSLCANQGDQVWVGTDKDGLYLFDIKTGSIKSHLLSNTTVLALCKDKKGRTWAGTYTDGIGLIDAGGSFHPFSLGISNQAGIFDIKEDPQGNIWFATMGKGLFRLSPDGSIKHWKTQDDADNNLKKNSIPNDYLINLSISKDGKRVFVATSVGLACYDQQKNSWTSTFGGVNCLSKGSFSHCVYSDSKNRVWFGTEDGAICYDPKKGYAHPKIYNTELGLSDNSVTSIIEDYKGRIWIGTTCGLNQIDTEKGTINKYYSDNGLQSNEFSDAAACTLWGGKMLVMGGTGGINWFDTDKVKQHPWKAKVTISGLFLGNQPVYPDMESGIYTITDKSAYNSDKFSLSHEDNTFTIHLSTLTYNNVEQISYAYSINGEDWRTIQSGMNELSFSHMPAGTYKFRVKAICNGYETPVKEFSIIVHPAWYASIWARLCYLLAFLGLCLLYVKHRKRKMEDQLILQQHIHAEEMGEAKLKFFMNISHEIRTPLTLILTPLFTLIKEDKDAHRQGIYDMMRKNSERILHLINQMMDLRKIDKGQMVMHMSETDMVAFIGDEYKLFCQQAIAKSIHFTFEHEDEALPVWIDRDNFDKVLMNVLSNAFKFTPAGGRIRITLSHSPHHVRIAIKDSGKGIQEEKLETIFQRFYQSTTTSNDRNVGTGIGLDLTRSLVELHYGTITAANNKTLDEADWKEGSQFLITLPLGNEHLKPEEMIDAPEPQTAEDIKELEENMEEGNEENAADTANDAEEDFKSKAKSTIAVVEDDEAIRNFLKTQLQETYNILTFCNGKEALPEIIKQKPSLVISDIMMPEMDGNTLCTKIKNNVNTNHIPVILLTAMSREEDQLTGLQSGADAYVVKPFNMDILRRTIINLLNVRRTLKNKFMGNERQSDRQMAIEKALSPKDQLMEQVMKVINDNMDNEDLSVDMIAREVGLSRVHLHRRMKELTNQTPHAFIRNTRLQYAEKLLSHSNKTITDIMFSCGFSNPASFSTMFKNFYGSSPRDYMQAHRKI</sequence>
<dbReference type="SUPFAM" id="SSF52172">
    <property type="entry name" value="CheY-like"/>
    <property type="match status" value="1"/>
</dbReference>
<comment type="catalytic activity">
    <reaction evidence="1">
        <text>ATP + protein L-histidine = ADP + protein N-phospho-L-histidine.</text>
        <dbReference type="EC" id="2.7.13.3"/>
    </reaction>
</comment>
<evidence type="ECO:0000256" key="1">
    <source>
        <dbReference type="ARBA" id="ARBA00000085"/>
    </source>
</evidence>
<comment type="caution">
    <text evidence="12">The sequence shown here is derived from an EMBL/GenBank/DDBJ whole genome shotgun (WGS) entry which is preliminary data.</text>
</comment>
<evidence type="ECO:0000256" key="3">
    <source>
        <dbReference type="ARBA" id="ARBA00022553"/>
    </source>
</evidence>
<dbReference type="RefSeq" id="WP_153112980.1">
    <property type="nucleotide sequence ID" value="NZ_VZAS01000063.1"/>
</dbReference>
<dbReference type="InterPro" id="IPR036097">
    <property type="entry name" value="HisK_dim/P_sf"/>
</dbReference>
<dbReference type="PRINTS" id="PR00344">
    <property type="entry name" value="BCTRLSENSOR"/>
</dbReference>
<keyword evidence="8" id="KW-0902">Two-component regulatory system</keyword>
<dbReference type="InterPro" id="IPR011006">
    <property type="entry name" value="CheY-like_superfamily"/>
</dbReference>
<dbReference type="PROSITE" id="PS01124">
    <property type="entry name" value="HTH_ARAC_FAMILY_2"/>
    <property type="match status" value="1"/>
</dbReference>
<dbReference type="GO" id="GO:0043565">
    <property type="term" value="F:sequence-specific DNA binding"/>
    <property type="evidence" value="ECO:0007669"/>
    <property type="project" value="InterPro"/>
</dbReference>
<evidence type="ECO:0000256" key="10">
    <source>
        <dbReference type="ARBA" id="ARBA00023163"/>
    </source>
</evidence>
<dbReference type="InterPro" id="IPR004358">
    <property type="entry name" value="Sig_transdc_His_kin-like_C"/>
</dbReference>
<dbReference type="PANTHER" id="PTHR43547">
    <property type="entry name" value="TWO-COMPONENT HISTIDINE KINASE"/>
    <property type="match status" value="1"/>
</dbReference>
<evidence type="ECO:0000313" key="13">
    <source>
        <dbReference type="Proteomes" id="UP000420635"/>
    </source>
</evidence>
<dbReference type="PROSITE" id="PS50109">
    <property type="entry name" value="HIS_KIN"/>
    <property type="match status" value="1"/>
</dbReference>
<dbReference type="Gene3D" id="1.10.10.60">
    <property type="entry name" value="Homeodomain-like"/>
    <property type="match status" value="1"/>
</dbReference>
<dbReference type="InterPro" id="IPR036890">
    <property type="entry name" value="HATPase_C_sf"/>
</dbReference>
<dbReference type="Pfam" id="PF02518">
    <property type="entry name" value="HATPase_c"/>
    <property type="match status" value="1"/>
</dbReference>
<dbReference type="PANTHER" id="PTHR43547:SF2">
    <property type="entry name" value="HYBRID SIGNAL TRANSDUCTION HISTIDINE KINASE C"/>
    <property type="match status" value="1"/>
</dbReference>
<dbReference type="SUPFAM" id="SSF47384">
    <property type="entry name" value="Homodimeric domain of signal transducing histidine kinase"/>
    <property type="match status" value="1"/>
</dbReference>
<dbReference type="EMBL" id="VZBQ01000101">
    <property type="protein sequence ID" value="MQN89946.1"/>
    <property type="molecule type" value="Genomic_DNA"/>
</dbReference>
<dbReference type="InterPro" id="IPR009057">
    <property type="entry name" value="Homeodomain-like_sf"/>
</dbReference>
<evidence type="ECO:0000256" key="5">
    <source>
        <dbReference type="ARBA" id="ARBA00022741"/>
    </source>
</evidence>
<evidence type="ECO:0000256" key="11">
    <source>
        <dbReference type="SAM" id="MobiDB-lite"/>
    </source>
</evidence>
<dbReference type="InterPro" id="IPR013783">
    <property type="entry name" value="Ig-like_fold"/>
</dbReference>
<dbReference type="SUPFAM" id="SSF55874">
    <property type="entry name" value="ATPase domain of HSP90 chaperone/DNA topoisomerase II/histidine kinase"/>
    <property type="match status" value="1"/>
</dbReference>
<dbReference type="Pfam" id="PF07494">
    <property type="entry name" value="Reg_prop"/>
    <property type="match status" value="5"/>
</dbReference>
<dbReference type="CDD" id="cd00082">
    <property type="entry name" value="HisKA"/>
    <property type="match status" value="1"/>
</dbReference>
<dbReference type="InterPro" id="IPR001789">
    <property type="entry name" value="Sig_transdc_resp-reg_receiver"/>
</dbReference>
<keyword evidence="7" id="KW-0067">ATP-binding</keyword>
<dbReference type="Gene3D" id="3.40.50.2300">
    <property type="match status" value="1"/>
</dbReference>
<dbReference type="SUPFAM" id="SSF46689">
    <property type="entry name" value="Homeodomain-like"/>
    <property type="match status" value="2"/>
</dbReference>
<evidence type="ECO:0000256" key="8">
    <source>
        <dbReference type="ARBA" id="ARBA00023012"/>
    </source>
</evidence>
<dbReference type="InterPro" id="IPR011123">
    <property type="entry name" value="Y_Y_Y"/>
</dbReference>
<feature type="compositionally biased region" description="Acidic residues" evidence="11">
    <location>
        <begin position="1088"/>
        <end position="1106"/>
    </location>
</feature>
<dbReference type="GO" id="GO:0000155">
    <property type="term" value="F:phosphorelay sensor kinase activity"/>
    <property type="evidence" value="ECO:0007669"/>
    <property type="project" value="InterPro"/>
</dbReference>
<gene>
    <name evidence="12" type="ORF">F7D59_08810</name>
</gene>
<keyword evidence="3" id="KW-0597">Phosphoprotein</keyword>
<evidence type="ECO:0000256" key="9">
    <source>
        <dbReference type="ARBA" id="ARBA00023015"/>
    </source>
</evidence>
<keyword evidence="4" id="KW-0808">Transferase</keyword>
<evidence type="ECO:0000256" key="6">
    <source>
        <dbReference type="ARBA" id="ARBA00022777"/>
    </source>
</evidence>